<evidence type="ECO:0000256" key="5">
    <source>
        <dbReference type="SAM" id="MobiDB-lite"/>
    </source>
</evidence>
<feature type="transmembrane region" description="Helical" evidence="6">
    <location>
        <begin position="268"/>
        <end position="286"/>
    </location>
</feature>
<feature type="transmembrane region" description="Helical" evidence="6">
    <location>
        <begin position="357"/>
        <end position="375"/>
    </location>
</feature>
<dbReference type="GO" id="GO:0016020">
    <property type="term" value="C:membrane"/>
    <property type="evidence" value="ECO:0007669"/>
    <property type="project" value="UniProtKB-SubCell"/>
</dbReference>
<feature type="transmembrane region" description="Helical" evidence="6">
    <location>
        <begin position="298"/>
        <end position="319"/>
    </location>
</feature>
<feature type="transmembrane region" description="Helical" evidence="6">
    <location>
        <begin position="182"/>
        <end position="205"/>
    </location>
</feature>
<dbReference type="InterPro" id="IPR036513">
    <property type="entry name" value="STAS_dom_sf"/>
</dbReference>
<feature type="domain" description="STAS" evidence="7">
    <location>
        <begin position="554"/>
        <end position="672"/>
    </location>
</feature>
<feature type="transmembrane region" description="Helical" evidence="6">
    <location>
        <begin position="508"/>
        <end position="524"/>
    </location>
</feature>
<reference evidence="8" key="1">
    <citation type="submission" date="2020-11" db="EMBL/GenBank/DDBJ databases">
        <authorList>
            <consortium name="DOE Joint Genome Institute"/>
            <person name="Ahrendt S."/>
            <person name="Riley R."/>
            <person name="Andreopoulos W."/>
            <person name="Labutti K."/>
            <person name="Pangilinan J."/>
            <person name="Ruiz-Duenas F.J."/>
            <person name="Barrasa J.M."/>
            <person name="Sanchez-Garcia M."/>
            <person name="Camarero S."/>
            <person name="Miyauchi S."/>
            <person name="Serrano A."/>
            <person name="Linde D."/>
            <person name="Babiker R."/>
            <person name="Drula E."/>
            <person name="Ayuso-Fernandez I."/>
            <person name="Pacheco R."/>
            <person name="Padilla G."/>
            <person name="Ferreira P."/>
            <person name="Barriuso J."/>
            <person name="Kellner H."/>
            <person name="Castanera R."/>
            <person name="Alfaro M."/>
            <person name="Ramirez L."/>
            <person name="Pisabarro A.G."/>
            <person name="Kuo A."/>
            <person name="Tritt A."/>
            <person name="Lipzen A."/>
            <person name="He G."/>
            <person name="Yan M."/>
            <person name="Ng V."/>
            <person name="Cullen D."/>
            <person name="Martin F."/>
            <person name="Rosso M.-N."/>
            <person name="Henrissat B."/>
            <person name="Hibbett D."/>
            <person name="Martinez A.T."/>
            <person name="Grigoriev I.V."/>
        </authorList>
    </citation>
    <scope>NUCLEOTIDE SEQUENCE</scope>
    <source>
        <strain evidence="8">MF-IS2</strain>
    </source>
</reference>
<evidence type="ECO:0000256" key="3">
    <source>
        <dbReference type="ARBA" id="ARBA00022989"/>
    </source>
</evidence>
<keyword evidence="2 6" id="KW-0812">Transmembrane</keyword>
<evidence type="ECO:0000256" key="6">
    <source>
        <dbReference type="SAM" id="Phobius"/>
    </source>
</evidence>
<evidence type="ECO:0000256" key="1">
    <source>
        <dbReference type="ARBA" id="ARBA00004141"/>
    </source>
</evidence>
<proteinExistence type="predicted"/>
<comment type="caution">
    <text evidence="8">The sequence shown here is derived from an EMBL/GenBank/DDBJ whole genome shotgun (WGS) entry which is preliminary data.</text>
</comment>
<dbReference type="NCBIfam" id="TIGR00815">
    <property type="entry name" value="sulP"/>
    <property type="match status" value="1"/>
</dbReference>
<sequence>MTSSPHPYPRNIHIRVDASEVNSTSSLMGIDAITQPATEERTALLDSSSGRRANYSGASTPTPRFDSGKDASVLAKRVRYYIPSLAWIPNYSLNLIGGDVLAGLTVASMLIPQSVSYATSLAKISPVTGLISASIPGIVYALLGTSRQLNVAPEAATSLLLGQAIADVLHDYEDLPSADLNMLGLTVSTAITLQVGLLDFILGFFRLGFIDVVLSRALLRGFITAVAIVIMVEQLIPMLGLSQLVHQLDPETTLDKIFFLCEYTWTHYNKLTTLVSFGSLFTLIAVRSIKNQFKRYWFIYRIPEVLVIVILSTVISSHYKWNKMGLDILGSVSVTTGESFIVFPFNKTILKYAHRTTSTAIIISVAGFLDSIVAAKQNAARFGYSISPNRELVALGMANVAGAFIPGTLPAFGSITRSRINGDVGGRTQMASLVCSGVVLLATFFLLPWMYYLPKCVLAAVIALVVFSLLAETPHDVIYYWRMGAWIDLALMSLTFFCSIVYNVEVGIVVSLLISLLLLVHRSSKTRMTILGRVPGTDRWKPVNEDPEAEEDVPGALVVRIRENLDFANTAQLKERLRRLELYGHQKTHPSEAPRRQETNVIVFHMADVDKCDASAMQIFYELLEEYKSRGVDLFITHLKNNPQQQFMQAGVWDLLGADAFRQTVADAISIVESSNR</sequence>
<dbReference type="EMBL" id="MU151261">
    <property type="protein sequence ID" value="KAF9446152.1"/>
    <property type="molecule type" value="Genomic_DNA"/>
</dbReference>
<protein>
    <submittedName>
        <fullName evidence="8">Sulfate anion transporter</fullName>
    </submittedName>
</protein>
<dbReference type="Gene3D" id="3.30.750.24">
    <property type="entry name" value="STAS domain"/>
    <property type="match status" value="1"/>
</dbReference>
<feature type="transmembrane region" description="Helical" evidence="6">
    <location>
        <begin position="452"/>
        <end position="471"/>
    </location>
</feature>
<feature type="transmembrane region" description="Helical" evidence="6">
    <location>
        <begin position="217"/>
        <end position="236"/>
    </location>
</feature>
<feature type="region of interest" description="Disordered" evidence="5">
    <location>
        <begin position="43"/>
        <end position="63"/>
    </location>
</feature>
<dbReference type="GO" id="GO:0055085">
    <property type="term" value="P:transmembrane transport"/>
    <property type="evidence" value="ECO:0007669"/>
    <property type="project" value="InterPro"/>
</dbReference>
<dbReference type="CDD" id="cd07042">
    <property type="entry name" value="STAS_SulP_like_sulfate_transporter"/>
    <property type="match status" value="1"/>
</dbReference>
<comment type="subcellular location">
    <subcellularLocation>
        <location evidence="1">Membrane</location>
        <topology evidence="1">Multi-pass membrane protein</topology>
    </subcellularLocation>
</comment>
<keyword evidence="3 6" id="KW-1133">Transmembrane helix</keyword>
<dbReference type="PROSITE" id="PS50801">
    <property type="entry name" value="STAS"/>
    <property type="match status" value="1"/>
</dbReference>
<accession>A0A9P6C037</accession>
<dbReference type="SUPFAM" id="SSF52091">
    <property type="entry name" value="SpoIIaa-like"/>
    <property type="match status" value="1"/>
</dbReference>
<keyword evidence="9" id="KW-1185">Reference proteome</keyword>
<dbReference type="InterPro" id="IPR001902">
    <property type="entry name" value="SLC26A/SulP_fam"/>
</dbReference>
<dbReference type="AlphaFoldDB" id="A0A9P6C037"/>
<dbReference type="Proteomes" id="UP000807342">
    <property type="component" value="Unassembled WGS sequence"/>
</dbReference>
<dbReference type="InterPro" id="IPR002645">
    <property type="entry name" value="STAS_dom"/>
</dbReference>
<feature type="transmembrane region" description="Helical" evidence="6">
    <location>
        <begin position="395"/>
        <end position="416"/>
    </location>
</feature>
<feature type="transmembrane region" description="Helical" evidence="6">
    <location>
        <begin position="428"/>
        <end position="446"/>
    </location>
</feature>
<feature type="compositionally biased region" description="Polar residues" evidence="5">
    <location>
        <begin position="45"/>
        <end position="62"/>
    </location>
</feature>
<organism evidence="8 9">
    <name type="scientific">Macrolepiota fuliginosa MF-IS2</name>
    <dbReference type="NCBI Taxonomy" id="1400762"/>
    <lineage>
        <taxon>Eukaryota</taxon>
        <taxon>Fungi</taxon>
        <taxon>Dikarya</taxon>
        <taxon>Basidiomycota</taxon>
        <taxon>Agaricomycotina</taxon>
        <taxon>Agaricomycetes</taxon>
        <taxon>Agaricomycetidae</taxon>
        <taxon>Agaricales</taxon>
        <taxon>Agaricineae</taxon>
        <taxon>Agaricaceae</taxon>
        <taxon>Macrolepiota</taxon>
    </lineage>
</organism>
<dbReference type="OrthoDB" id="427213at2759"/>
<dbReference type="Pfam" id="PF00916">
    <property type="entry name" value="Sulfate_transp"/>
    <property type="match status" value="1"/>
</dbReference>
<gene>
    <name evidence="8" type="ORF">P691DRAFT_784322</name>
</gene>
<evidence type="ECO:0000313" key="9">
    <source>
        <dbReference type="Proteomes" id="UP000807342"/>
    </source>
</evidence>
<dbReference type="PANTHER" id="PTHR11814">
    <property type="entry name" value="SULFATE TRANSPORTER"/>
    <property type="match status" value="1"/>
</dbReference>
<evidence type="ECO:0000259" key="7">
    <source>
        <dbReference type="PROSITE" id="PS50801"/>
    </source>
</evidence>
<evidence type="ECO:0000256" key="2">
    <source>
        <dbReference type="ARBA" id="ARBA00022692"/>
    </source>
</evidence>
<name>A0A9P6C037_9AGAR</name>
<evidence type="ECO:0000256" key="4">
    <source>
        <dbReference type="ARBA" id="ARBA00023136"/>
    </source>
</evidence>
<dbReference type="Pfam" id="PF01740">
    <property type="entry name" value="STAS"/>
    <property type="match status" value="1"/>
</dbReference>
<dbReference type="InterPro" id="IPR011547">
    <property type="entry name" value="SLC26A/SulP_dom"/>
</dbReference>
<evidence type="ECO:0000313" key="8">
    <source>
        <dbReference type="EMBL" id="KAF9446152.1"/>
    </source>
</evidence>
<keyword evidence="4 6" id="KW-0472">Membrane</keyword>